<proteinExistence type="predicted"/>
<organism evidence="1 2">
    <name type="scientific">Pseudolycoriella hygida</name>
    <dbReference type="NCBI Taxonomy" id="35572"/>
    <lineage>
        <taxon>Eukaryota</taxon>
        <taxon>Metazoa</taxon>
        <taxon>Ecdysozoa</taxon>
        <taxon>Arthropoda</taxon>
        <taxon>Hexapoda</taxon>
        <taxon>Insecta</taxon>
        <taxon>Pterygota</taxon>
        <taxon>Neoptera</taxon>
        <taxon>Endopterygota</taxon>
        <taxon>Diptera</taxon>
        <taxon>Nematocera</taxon>
        <taxon>Sciaroidea</taxon>
        <taxon>Sciaridae</taxon>
        <taxon>Pseudolycoriella</taxon>
    </lineage>
</organism>
<feature type="non-terminal residue" evidence="1">
    <location>
        <position position="1"/>
    </location>
</feature>
<dbReference type="OrthoDB" id="7790938at2759"/>
<dbReference type="EMBL" id="WJQU01003067">
    <property type="protein sequence ID" value="KAJ6628021.1"/>
    <property type="molecule type" value="Genomic_DNA"/>
</dbReference>
<comment type="caution">
    <text evidence="1">The sequence shown here is derived from an EMBL/GenBank/DDBJ whole genome shotgun (WGS) entry which is preliminary data.</text>
</comment>
<evidence type="ECO:0008006" key="3">
    <source>
        <dbReference type="Google" id="ProtNLM"/>
    </source>
</evidence>
<evidence type="ECO:0000313" key="2">
    <source>
        <dbReference type="Proteomes" id="UP001151699"/>
    </source>
</evidence>
<accession>A0A9Q0RUM5</accession>
<reference evidence="1" key="1">
    <citation type="submission" date="2022-07" db="EMBL/GenBank/DDBJ databases">
        <authorList>
            <person name="Trinca V."/>
            <person name="Uliana J.V.C."/>
            <person name="Torres T.T."/>
            <person name="Ward R.J."/>
            <person name="Monesi N."/>
        </authorList>
    </citation>
    <scope>NUCLEOTIDE SEQUENCE</scope>
    <source>
        <strain evidence="1">HSMRA1968</strain>
        <tissue evidence="1">Whole embryos</tissue>
    </source>
</reference>
<gene>
    <name evidence="1" type="ORF">Bhyg_17008</name>
</gene>
<dbReference type="Proteomes" id="UP001151699">
    <property type="component" value="Unassembled WGS sequence"/>
</dbReference>
<evidence type="ECO:0000313" key="1">
    <source>
        <dbReference type="EMBL" id="KAJ6628021.1"/>
    </source>
</evidence>
<sequence>INGENSFTEEYFPALSIRASQIHKVPRKTLRNWMKRWHIKSAFPMPRQLKQAAENKKLKKIISDQLSMSTTITMNRLILVILYFVTC</sequence>
<protein>
    <recommendedName>
        <fullName evidence="3">Transposase</fullName>
    </recommendedName>
</protein>
<name>A0A9Q0RUM5_9DIPT</name>
<dbReference type="AlphaFoldDB" id="A0A9Q0RUM5"/>
<keyword evidence="2" id="KW-1185">Reference proteome</keyword>